<reference evidence="2 3" key="1">
    <citation type="journal article" date="2016" name="Environ. Microbiol.">
        <title>New Methyloceanibacter diversity from North Sea sediments includes methanotroph containing solely the soluble methane monooxygenase.</title>
        <authorList>
            <person name="Vekeman B."/>
            <person name="Kerckhof F.M."/>
            <person name="Cremers G."/>
            <person name="de Vos P."/>
            <person name="Vandamme P."/>
            <person name="Boon N."/>
            <person name="Op den Camp H.J."/>
            <person name="Heylen K."/>
        </authorList>
    </citation>
    <scope>NUCLEOTIDE SEQUENCE [LARGE SCALE GENOMIC DNA]</scope>
    <source>
        <strain evidence="2 3">R-67174</strain>
    </source>
</reference>
<gene>
    <name evidence="2" type="ORF">AUC68_00905</name>
</gene>
<evidence type="ECO:0000256" key="1">
    <source>
        <dbReference type="SAM" id="MobiDB-lite"/>
    </source>
</evidence>
<dbReference type="PANTHER" id="PTHR32175:SF26">
    <property type="entry name" value="PROTEIN, PUTATIVE, EXPRESSED-RELATED"/>
    <property type="match status" value="1"/>
</dbReference>
<feature type="region of interest" description="Disordered" evidence="1">
    <location>
        <begin position="1"/>
        <end position="21"/>
    </location>
</feature>
<dbReference type="Gene3D" id="3.40.50.300">
    <property type="entry name" value="P-loop containing nucleotide triphosphate hydrolases"/>
    <property type="match status" value="1"/>
</dbReference>
<keyword evidence="3" id="KW-1185">Reference proteome</keyword>
<dbReference type="SUPFAM" id="SSF52540">
    <property type="entry name" value="P-loop containing nucleoside triphosphate hydrolases"/>
    <property type="match status" value="1"/>
</dbReference>
<dbReference type="InterPro" id="IPR027417">
    <property type="entry name" value="P-loop_NTPase"/>
</dbReference>
<organism evidence="2 3">
    <name type="scientific">Methyloceanibacter methanicus</name>
    <dbReference type="NCBI Taxonomy" id="1774968"/>
    <lineage>
        <taxon>Bacteria</taxon>
        <taxon>Pseudomonadati</taxon>
        <taxon>Pseudomonadota</taxon>
        <taxon>Alphaproteobacteria</taxon>
        <taxon>Hyphomicrobiales</taxon>
        <taxon>Hyphomicrobiaceae</taxon>
        <taxon>Methyloceanibacter</taxon>
    </lineage>
</organism>
<comment type="caution">
    <text evidence="2">The sequence shown here is derived from an EMBL/GenBank/DDBJ whole genome shotgun (WGS) entry which is preliminary data.</text>
</comment>
<dbReference type="Proteomes" id="UP000094501">
    <property type="component" value="Unassembled WGS sequence"/>
</dbReference>
<feature type="compositionally biased region" description="Polar residues" evidence="1">
    <location>
        <begin position="1"/>
        <end position="10"/>
    </location>
</feature>
<name>A0A1E3W3I7_9HYPH</name>
<accession>A0A1E3W3I7</accession>
<evidence type="ECO:0000313" key="3">
    <source>
        <dbReference type="Proteomes" id="UP000094501"/>
    </source>
</evidence>
<proteinExistence type="predicted"/>
<dbReference type="Pfam" id="PF13469">
    <property type="entry name" value="Sulfotransfer_3"/>
    <property type="match status" value="1"/>
</dbReference>
<sequence>MPPNTRSRGSAATPDRAATARQQTVYHSRMKSIYRLAVDRLRKQYLHLQDAAIQRGLLRGQRDYVRFVIVCRSRVGSNMLSSYLNSHPGIVVKDEIFSFRRVQEPGSLAAAQPIEYLEREAFCAYPSKIEAVGFKLFYTHGRHKNAEGVSIWDHLLADRRIKIIHLVRRNVLRSHLSEAIAFRTSKWTQSGQINAVKTEDKRATLDFDKCRDDFERTERWQRDTHDFFSGHDMLDVSYEDLSADPAAVLNRIQSFLGVHPRNLSSFHSKQNPEQLRELIANYADLKARFAGTPWQGFFED</sequence>
<protein>
    <recommendedName>
        <fullName evidence="4">Sulfotransferase domain-containing protein</fullName>
    </recommendedName>
</protein>
<dbReference type="STRING" id="1774968.AUC68_00905"/>
<dbReference type="InterPro" id="IPR052796">
    <property type="entry name" value="Nod_factor_sulfotransferase"/>
</dbReference>
<evidence type="ECO:0008006" key="4">
    <source>
        <dbReference type="Google" id="ProtNLM"/>
    </source>
</evidence>
<dbReference type="PANTHER" id="PTHR32175">
    <property type="entry name" value="PROTEIN, PUTATIVE, EXPRESSED-RELATED"/>
    <property type="match status" value="1"/>
</dbReference>
<dbReference type="AlphaFoldDB" id="A0A1E3W3I7"/>
<evidence type="ECO:0000313" key="2">
    <source>
        <dbReference type="EMBL" id="ODS00363.1"/>
    </source>
</evidence>
<dbReference type="EMBL" id="LPWG01000007">
    <property type="protein sequence ID" value="ODS00363.1"/>
    <property type="molecule type" value="Genomic_DNA"/>
</dbReference>